<evidence type="ECO:0000256" key="3">
    <source>
        <dbReference type="ARBA" id="ARBA00023163"/>
    </source>
</evidence>
<feature type="domain" description="HTH marR-type" evidence="5">
    <location>
        <begin position="20"/>
        <end position="160"/>
    </location>
</feature>
<dbReference type="AlphaFoldDB" id="A0AB39UC20"/>
<dbReference type="InterPro" id="IPR000835">
    <property type="entry name" value="HTH_MarR-typ"/>
</dbReference>
<keyword evidence="1" id="KW-0805">Transcription regulation</keyword>
<accession>A0AB39UC20</accession>
<feature type="compositionally biased region" description="Basic and acidic residues" evidence="4">
    <location>
        <begin position="170"/>
        <end position="180"/>
    </location>
</feature>
<dbReference type="KEGG" id="bfk:QN062_06760"/>
<dbReference type="Gene3D" id="1.10.10.10">
    <property type="entry name" value="Winged helix-like DNA-binding domain superfamily/Winged helix DNA-binding domain"/>
    <property type="match status" value="1"/>
</dbReference>
<evidence type="ECO:0000313" key="8">
    <source>
        <dbReference type="EMBL" id="XDS50098.1"/>
    </source>
</evidence>
<dbReference type="InterPro" id="IPR023187">
    <property type="entry name" value="Tscrpt_reg_MarR-type_CS"/>
</dbReference>
<organism evidence="6">
    <name type="scientific">Bifidobacterium fermentum</name>
    <dbReference type="NCBI Taxonomy" id="3059035"/>
    <lineage>
        <taxon>Bacteria</taxon>
        <taxon>Bacillati</taxon>
        <taxon>Actinomycetota</taxon>
        <taxon>Actinomycetes</taxon>
        <taxon>Bifidobacteriales</taxon>
        <taxon>Bifidobacteriaceae</taxon>
        <taxon>Bifidobacterium</taxon>
    </lineage>
</organism>
<dbReference type="RefSeq" id="WP_369341070.1">
    <property type="nucleotide sequence ID" value="NZ_CP129675.1"/>
</dbReference>
<feature type="compositionally biased region" description="Basic and acidic residues" evidence="4">
    <location>
        <begin position="187"/>
        <end position="210"/>
    </location>
</feature>
<dbReference type="EMBL" id="CP129675">
    <property type="protein sequence ID" value="XDS46348.1"/>
    <property type="molecule type" value="Genomic_DNA"/>
</dbReference>
<protein>
    <submittedName>
        <fullName evidence="6">MarR family transcriptional regulator</fullName>
    </submittedName>
</protein>
<dbReference type="EMBL" id="CP129683">
    <property type="protein sequence ID" value="XDS50098.1"/>
    <property type="molecule type" value="Genomic_DNA"/>
</dbReference>
<keyword evidence="3" id="KW-0804">Transcription</keyword>
<dbReference type="PANTHER" id="PTHR42756:SF1">
    <property type="entry name" value="TRANSCRIPTIONAL REPRESSOR OF EMRAB OPERON"/>
    <property type="match status" value="1"/>
</dbReference>
<dbReference type="Pfam" id="PF12802">
    <property type="entry name" value="MarR_2"/>
    <property type="match status" value="1"/>
</dbReference>
<dbReference type="SMART" id="SM00347">
    <property type="entry name" value="HTH_MARR"/>
    <property type="match status" value="1"/>
</dbReference>
<dbReference type="PROSITE" id="PS01117">
    <property type="entry name" value="HTH_MARR_1"/>
    <property type="match status" value="1"/>
</dbReference>
<dbReference type="PRINTS" id="PR00598">
    <property type="entry name" value="HTHMARR"/>
</dbReference>
<proteinExistence type="predicted"/>
<sequence length="210" mass="23949">METEQTEQEADQSYLREVANSEGLRRPSMAIHCLHHLIHRYLSATMPEDARMATGSNTPIIVYLSKHRDCDVFQHDIERHFSITRSTASRVLTRMEHKGLIRREEVKRDKRLRKISLTTESWGIVEQLRDNAAHMEETLLAGMSQAQIQELLQSLGRMRENLISTGLAGSDRDQGSRDASRLGGVGEKNDASAHARKRFSDKARGRDEKE</sequence>
<dbReference type="InterPro" id="IPR036388">
    <property type="entry name" value="WH-like_DNA-bd_sf"/>
</dbReference>
<evidence type="ECO:0000256" key="1">
    <source>
        <dbReference type="ARBA" id="ARBA00023015"/>
    </source>
</evidence>
<name>A0AB39UC20_9BIFI</name>
<gene>
    <name evidence="8" type="ORF">QN062_06760</name>
    <name evidence="7" type="ORF">QN216_00955</name>
    <name evidence="6" type="ORF">QN217_09495</name>
</gene>
<evidence type="ECO:0000313" key="7">
    <source>
        <dbReference type="EMBL" id="XDS48873.1"/>
    </source>
</evidence>
<dbReference type="PANTHER" id="PTHR42756">
    <property type="entry name" value="TRANSCRIPTIONAL REGULATOR, MARR"/>
    <property type="match status" value="1"/>
</dbReference>
<evidence type="ECO:0000256" key="4">
    <source>
        <dbReference type="SAM" id="MobiDB-lite"/>
    </source>
</evidence>
<dbReference type="GO" id="GO:0003677">
    <property type="term" value="F:DNA binding"/>
    <property type="evidence" value="ECO:0007669"/>
    <property type="project" value="UniProtKB-KW"/>
</dbReference>
<dbReference type="SUPFAM" id="SSF46785">
    <property type="entry name" value="Winged helix' DNA-binding domain"/>
    <property type="match status" value="1"/>
</dbReference>
<dbReference type="PROSITE" id="PS50995">
    <property type="entry name" value="HTH_MARR_2"/>
    <property type="match status" value="1"/>
</dbReference>
<evidence type="ECO:0000259" key="5">
    <source>
        <dbReference type="PROSITE" id="PS50995"/>
    </source>
</evidence>
<evidence type="ECO:0000313" key="6">
    <source>
        <dbReference type="EMBL" id="XDS46348.1"/>
    </source>
</evidence>
<dbReference type="GO" id="GO:0003700">
    <property type="term" value="F:DNA-binding transcription factor activity"/>
    <property type="evidence" value="ECO:0007669"/>
    <property type="project" value="InterPro"/>
</dbReference>
<dbReference type="InterPro" id="IPR036390">
    <property type="entry name" value="WH_DNA-bd_sf"/>
</dbReference>
<feature type="region of interest" description="Disordered" evidence="4">
    <location>
        <begin position="166"/>
        <end position="210"/>
    </location>
</feature>
<keyword evidence="2" id="KW-0238">DNA-binding</keyword>
<evidence type="ECO:0000256" key="2">
    <source>
        <dbReference type="ARBA" id="ARBA00023125"/>
    </source>
</evidence>
<dbReference type="EMBL" id="CP129682">
    <property type="protein sequence ID" value="XDS48873.1"/>
    <property type="molecule type" value="Genomic_DNA"/>
</dbReference>
<reference evidence="6" key="1">
    <citation type="submission" date="2023-07" db="EMBL/GenBank/DDBJ databases">
        <title>Bifidobacterium aquikefiriaerophilum sp. nov. and Bifidobacterium eccum sp. nov., isolated from water kefir.</title>
        <authorList>
            <person name="Breselge S."/>
            <person name="Bellassi P."/>
            <person name="Barcenilla C."/>
            <person name="Alvarez-Ordonez A."/>
            <person name="Morelli L."/>
            <person name="Cotter P.D."/>
        </authorList>
    </citation>
    <scope>NUCLEOTIDE SEQUENCE</scope>
    <source>
        <strain evidence="8">WK012_4_13</strain>
        <strain evidence="7">WK013_4_14</strain>
        <strain evidence="6">WK048_4_13</strain>
    </source>
</reference>